<sequence length="188" mass="21445">MVRTSSSVSTARRAKAARAGRTDIFMSIKPEHINNIATCAKNHEYRRYILPSSVRRIWFYTTAPFSRVEYVARISRGKVPGEVPEDGGIGNADFNAGRKLSKYGYEILDLWKLKEPITLKQAISKGYMKGPPQKYCWVPRSLLEGCPLDRQDHLISTLDNRPVETADEPQPPFESTERKKIFDYFTTA</sequence>
<name>A0A698XMX1_TALPI</name>
<dbReference type="AlphaFoldDB" id="A0A698XMX1"/>
<gene>
    <name evidence="1" type="ORF">TCE0_013f01171</name>
</gene>
<dbReference type="SUPFAM" id="SSF88697">
    <property type="entry name" value="PUA domain-like"/>
    <property type="match status" value="1"/>
</dbReference>
<proteinExistence type="predicted"/>
<evidence type="ECO:0000313" key="1">
    <source>
        <dbReference type="EMBL" id="GAM33918.1"/>
    </source>
</evidence>
<evidence type="ECO:0000313" key="2">
    <source>
        <dbReference type="Proteomes" id="UP000053095"/>
    </source>
</evidence>
<accession>A0A698XMX1</accession>
<reference evidence="2" key="1">
    <citation type="journal article" date="2015" name="Genome Announc.">
        <title>Draft genome sequence of Talaromyces cellulolyticus strain Y-94, a source of lignocellulosic biomass-degrading enzymes.</title>
        <authorList>
            <person name="Fujii T."/>
            <person name="Koike H."/>
            <person name="Sawayama S."/>
            <person name="Yano S."/>
            <person name="Inoue H."/>
        </authorList>
    </citation>
    <scope>NUCLEOTIDE SEQUENCE [LARGE SCALE GENOMIC DNA]</scope>
    <source>
        <strain evidence="2">Y-94</strain>
    </source>
</reference>
<dbReference type="InterPro" id="IPR015947">
    <property type="entry name" value="PUA-like_sf"/>
</dbReference>
<protein>
    <submittedName>
        <fullName evidence="1">Uncharacterized protein</fullName>
    </submittedName>
</protein>
<organism evidence="1 2">
    <name type="scientific">Talaromyces pinophilus</name>
    <name type="common">Penicillium pinophilum</name>
    <dbReference type="NCBI Taxonomy" id="128442"/>
    <lineage>
        <taxon>Eukaryota</taxon>
        <taxon>Fungi</taxon>
        <taxon>Dikarya</taxon>
        <taxon>Ascomycota</taxon>
        <taxon>Pezizomycotina</taxon>
        <taxon>Eurotiomycetes</taxon>
        <taxon>Eurotiomycetidae</taxon>
        <taxon>Eurotiales</taxon>
        <taxon>Trichocomaceae</taxon>
        <taxon>Talaromyces</taxon>
        <taxon>Talaromyces sect. Talaromyces</taxon>
    </lineage>
</organism>
<dbReference type="Proteomes" id="UP000053095">
    <property type="component" value="Unassembled WGS sequence"/>
</dbReference>
<keyword evidence="2" id="KW-1185">Reference proteome</keyword>
<dbReference type="EMBL" id="DF933809">
    <property type="protein sequence ID" value="GAM33918.1"/>
    <property type="molecule type" value="Genomic_DNA"/>
</dbReference>